<organism evidence="1 2">
    <name type="scientific">Streptomyces coffeae</name>
    <dbReference type="NCBI Taxonomy" id="621382"/>
    <lineage>
        <taxon>Bacteria</taxon>
        <taxon>Bacillati</taxon>
        <taxon>Actinomycetota</taxon>
        <taxon>Actinomycetes</taxon>
        <taxon>Kitasatosporales</taxon>
        <taxon>Streptomycetaceae</taxon>
        <taxon>Streptomyces</taxon>
    </lineage>
</organism>
<gene>
    <name evidence="1" type="ORF">JK363_14350</name>
</gene>
<proteinExistence type="predicted"/>
<dbReference type="SUPFAM" id="SSF51735">
    <property type="entry name" value="NAD(P)-binding Rossmann-fold domains"/>
    <property type="match status" value="1"/>
</dbReference>
<protein>
    <submittedName>
        <fullName evidence="1">SDR family oxidoreductase</fullName>
    </submittedName>
</protein>
<dbReference type="Proteomes" id="UP000634229">
    <property type="component" value="Unassembled WGS sequence"/>
</dbReference>
<evidence type="ECO:0000313" key="2">
    <source>
        <dbReference type="Proteomes" id="UP000634229"/>
    </source>
</evidence>
<dbReference type="Pfam" id="PF13561">
    <property type="entry name" value="adh_short_C2"/>
    <property type="match status" value="1"/>
</dbReference>
<accession>A0ABS1NCP1</accession>
<dbReference type="Gene3D" id="3.40.50.720">
    <property type="entry name" value="NAD(P)-binding Rossmann-like Domain"/>
    <property type="match status" value="1"/>
</dbReference>
<reference evidence="1 2" key="1">
    <citation type="submission" date="2021-01" db="EMBL/GenBank/DDBJ databases">
        <title>WGS of actinomycetes isolated from Thailand.</title>
        <authorList>
            <person name="Thawai C."/>
        </authorList>
    </citation>
    <scope>NUCLEOTIDE SEQUENCE [LARGE SCALE GENOMIC DNA]</scope>
    <source>
        <strain evidence="1 2">CA1R205</strain>
    </source>
</reference>
<keyword evidence="2" id="KW-1185">Reference proteome</keyword>
<dbReference type="InterPro" id="IPR036291">
    <property type="entry name" value="NAD(P)-bd_dom_sf"/>
</dbReference>
<dbReference type="InterPro" id="IPR002347">
    <property type="entry name" value="SDR_fam"/>
</dbReference>
<comment type="caution">
    <text evidence="1">The sequence shown here is derived from an EMBL/GenBank/DDBJ whole genome shotgun (WGS) entry which is preliminary data.</text>
</comment>
<name>A0ABS1NCP1_9ACTN</name>
<evidence type="ECO:0000313" key="1">
    <source>
        <dbReference type="EMBL" id="MBL1097831.1"/>
    </source>
</evidence>
<sequence length="56" mass="5824">MHTRPLTHWPRPPALCPEVGRIGQPRDIAQTVAFLSSDAAAFISGAITPVDGAGTA</sequence>
<dbReference type="EMBL" id="JAERRF010000007">
    <property type="protein sequence ID" value="MBL1097831.1"/>
    <property type="molecule type" value="Genomic_DNA"/>
</dbReference>